<evidence type="ECO:0000256" key="2">
    <source>
        <dbReference type="SAM" id="MobiDB-lite"/>
    </source>
</evidence>
<dbReference type="EMBL" id="CAJFCJ010000006">
    <property type="protein sequence ID" value="CAD5116232.1"/>
    <property type="molecule type" value="Genomic_DNA"/>
</dbReference>
<dbReference type="PROSITE" id="PS01179">
    <property type="entry name" value="PID"/>
    <property type="match status" value="2"/>
</dbReference>
<protein>
    <submittedName>
        <fullName evidence="5">DgyrCDS5143</fullName>
    </submittedName>
</protein>
<organism evidence="5 6">
    <name type="scientific">Dimorphilus gyrociliatus</name>
    <dbReference type="NCBI Taxonomy" id="2664684"/>
    <lineage>
        <taxon>Eukaryota</taxon>
        <taxon>Metazoa</taxon>
        <taxon>Spiralia</taxon>
        <taxon>Lophotrochozoa</taxon>
        <taxon>Annelida</taxon>
        <taxon>Polychaeta</taxon>
        <taxon>Polychaeta incertae sedis</taxon>
        <taxon>Dinophilidae</taxon>
        <taxon>Dimorphilus</taxon>
    </lineage>
</organism>
<dbReference type="Gene3D" id="2.30.29.30">
    <property type="entry name" value="Pleckstrin-homology domain (PH domain)/Phosphotyrosine-binding domain (PTB)"/>
    <property type="match status" value="2"/>
</dbReference>
<dbReference type="InterPro" id="IPR006020">
    <property type="entry name" value="PTB/PI_dom"/>
</dbReference>
<evidence type="ECO:0000313" key="6">
    <source>
        <dbReference type="Proteomes" id="UP000549394"/>
    </source>
</evidence>
<dbReference type="Pfam" id="PF00640">
    <property type="entry name" value="PID"/>
    <property type="match status" value="1"/>
</dbReference>
<dbReference type="InterPro" id="IPR001202">
    <property type="entry name" value="WW_dom"/>
</dbReference>
<dbReference type="OrthoDB" id="5969782at2759"/>
<sequence>MALILEENGNLLNIFDQERFSYNKTKRLLTDRENNNLNVTPLGKRTAISIEEYGRALLGKKIVNSPIKLSENVENRMRNSLPHSKRRRFFNLNRFWNNGGALYRRLQRWEKTWILEHNPVYFDDIMAAEAFDVFAADDEMLHSNNESMTSFSNPNYTLHADALNSNLPDVHTIGMKSPESDDSTFTSPTTGEQRLVRVQHSIDDEDEQGNRGFSGYYSSIAFSKDPISNDNTGRNTYDSIVNSPDSNDSGIQADSKRLPDGWEKHEDENGPYYWHVKSGKIQRDKPSEEEVCVSVEQLDQALAKQCSTTKETSNETRRCQLSESNETEKPVRYAVRSLGWVRMQDEDLTPERSSKAVNKCIVDLSLGRNDINDVVGRWGDGKDLYMDIDMECLKLIDPQDTTIVNVQPIHSIRVWGVGRDNGRDFAYVARDTSSKRHMCHVFRCDTPAKQIAHTLRDVCRKIMQKRKFAQQPCGAGSARRPNNLPNLADREGATGCHESANFDAVYRATRFPTPMEEPRKMVKCHYLGNCQVARPTGIDVLNQAMDKLLTTVPRENWLLVAVSIAPSTITIADSANNDHVLAECRVRFLSFMGISKKNIQVLAFIMHTVQDSFIAYIFHCEPTAGPLCKTIEAACKLRFQKCLDAHPHTPDGRAKAAQASRLQKEKERRELDAQQPLNVLANKLGTNVNGILEKANNIKIGGFGASIKQGVQTVLGKIGKSKSKSET</sequence>
<evidence type="ECO:0000313" key="5">
    <source>
        <dbReference type="EMBL" id="CAD5116232.1"/>
    </source>
</evidence>
<dbReference type="CDD" id="cd01271">
    <property type="entry name" value="PTB2_Fe65"/>
    <property type="match status" value="1"/>
</dbReference>
<name>A0A7I8VIX1_9ANNE</name>
<comment type="caution">
    <text evidence="5">The sequence shown here is derived from an EMBL/GenBank/DDBJ whole genome shotgun (WGS) entry which is preliminary data.</text>
</comment>
<keyword evidence="1" id="KW-0677">Repeat</keyword>
<evidence type="ECO:0000259" key="4">
    <source>
        <dbReference type="PROSITE" id="PS50020"/>
    </source>
</evidence>
<keyword evidence="6" id="KW-1185">Reference proteome</keyword>
<dbReference type="GO" id="GO:0001540">
    <property type="term" value="F:amyloid-beta binding"/>
    <property type="evidence" value="ECO:0007669"/>
    <property type="project" value="InterPro"/>
</dbReference>
<feature type="domain" description="PID" evidence="3">
    <location>
        <begin position="526"/>
        <end position="647"/>
    </location>
</feature>
<dbReference type="PANTHER" id="PTHR14058">
    <property type="entry name" value="AMYLOID BETA A4 PRECURSOR PROTEIN-BINDING FAMILY B"/>
    <property type="match status" value="1"/>
</dbReference>
<dbReference type="InterPro" id="IPR039576">
    <property type="entry name" value="APBB1/2/3"/>
</dbReference>
<accession>A0A7I8VIX1</accession>
<dbReference type="CDD" id="cd00201">
    <property type="entry name" value="WW"/>
    <property type="match status" value="1"/>
</dbReference>
<dbReference type="InterPro" id="IPR011993">
    <property type="entry name" value="PH-like_dom_sf"/>
</dbReference>
<reference evidence="5 6" key="1">
    <citation type="submission" date="2020-08" db="EMBL/GenBank/DDBJ databases">
        <authorList>
            <person name="Hejnol A."/>
        </authorList>
    </citation>
    <scope>NUCLEOTIDE SEQUENCE [LARGE SCALE GENOMIC DNA]</scope>
</reference>
<feature type="domain" description="PID" evidence="3">
    <location>
        <begin position="331"/>
        <end position="466"/>
    </location>
</feature>
<feature type="compositionally biased region" description="Polar residues" evidence="2">
    <location>
        <begin position="224"/>
        <end position="252"/>
    </location>
</feature>
<dbReference type="PANTHER" id="PTHR14058:SF8">
    <property type="entry name" value="PROTEIN FE65 HOMOLOG"/>
    <property type="match status" value="1"/>
</dbReference>
<dbReference type="Gene3D" id="2.20.70.10">
    <property type="match status" value="1"/>
</dbReference>
<dbReference type="SUPFAM" id="SSF51045">
    <property type="entry name" value="WW domain"/>
    <property type="match status" value="1"/>
</dbReference>
<dbReference type="AlphaFoldDB" id="A0A7I8VIX1"/>
<dbReference type="GO" id="GO:0006355">
    <property type="term" value="P:regulation of DNA-templated transcription"/>
    <property type="evidence" value="ECO:0007669"/>
    <property type="project" value="TreeGrafter"/>
</dbReference>
<feature type="region of interest" description="Disordered" evidence="2">
    <location>
        <begin position="470"/>
        <end position="490"/>
    </location>
</feature>
<dbReference type="GO" id="GO:0005634">
    <property type="term" value="C:nucleus"/>
    <property type="evidence" value="ECO:0007669"/>
    <property type="project" value="TreeGrafter"/>
</dbReference>
<feature type="compositionally biased region" description="Polar residues" evidence="2">
    <location>
        <begin position="183"/>
        <end position="192"/>
    </location>
</feature>
<dbReference type="FunFam" id="2.30.29.30:FF:000034">
    <property type="entry name" value="amyloid beta A4 precursor protein-binding family B member 2"/>
    <property type="match status" value="1"/>
</dbReference>
<evidence type="ECO:0000259" key="3">
    <source>
        <dbReference type="PROSITE" id="PS01179"/>
    </source>
</evidence>
<feature type="region of interest" description="Disordered" evidence="2">
    <location>
        <begin position="174"/>
        <end position="194"/>
    </location>
</feature>
<dbReference type="SMART" id="SM00462">
    <property type="entry name" value="PTB"/>
    <property type="match status" value="2"/>
</dbReference>
<dbReference type="PROSITE" id="PS50020">
    <property type="entry name" value="WW_DOMAIN_2"/>
    <property type="match status" value="1"/>
</dbReference>
<dbReference type="CDD" id="cd01272">
    <property type="entry name" value="PTB1_Fe65"/>
    <property type="match status" value="1"/>
</dbReference>
<feature type="region of interest" description="Disordered" evidence="2">
    <location>
        <begin position="224"/>
        <end position="264"/>
    </location>
</feature>
<feature type="compositionally biased region" description="Basic and acidic residues" evidence="2">
    <location>
        <begin position="254"/>
        <end position="264"/>
    </location>
</feature>
<feature type="domain" description="WW" evidence="4">
    <location>
        <begin position="256"/>
        <end position="288"/>
    </location>
</feature>
<gene>
    <name evidence="5" type="ORF">DGYR_LOCUS4874</name>
</gene>
<dbReference type="GO" id="GO:0005737">
    <property type="term" value="C:cytoplasm"/>
    <property type="evidence" value="ECO:0007669"/>
    <property type="project" value="TreeGrafter"/>
</dbReference>
<proteinExistence type="predicted"/>
<dbReference type="SUPFAM" id="SSF50729">
    <property type="entry name" value="PH domain-like"/>
    <property type="match status" value="2"/>
</dbReference>
<dbReference type="SMART" id="SM00456">
    <property type="entry name" value="WW"/>
    <property type="match status" value="1"/>
</dbReference>
<evidence type="ECO:0000256" key="1">
    <source>
        <dbReference type="ARBA" id="ARBA00022737"/>
    </source>
</evidence>
<dbReference type="Proteomes" id="UP000549394">
    <property type="component" value="Unassembled WGS sequence"/>
</dbReference>
<dbReference type="FunFam" id="2.30.29.30:FF:000317">
    <property type="entry name" value="Amyloid beta A4 protein-binding family B member"/>
    <property type="match status" value="1"/>
</dbReference>
<dbReference type="InterPro" id="IPR036020">
    <property type="entry name" value="WW_dom_sf"/>
</dbReference>